<dbReference type="AlphaFoldDB" id="A0A426YPS3"/>
<name>A0A426YPS3_ENSVE</name>
<gene>
    <name evidence="1" type="ORF">B296_00024137</name>
</gene>
<organism evidence="1 2">
    <name type="scientific">Ensete ventricosum</name>
    <name type="common">Abyssinian banana</name>
    <name type="synonym">Musa ensete</name>
    <dbReference type="NCBI Taxonomy" id="4639"/>
    <lineage>
        <taxon>Eukaryota</taxon>
        <taxon>Viridiplantae</taxon>
        <taxon>Streptophyta</taxon>
        <taxon>Embryophyta</taxon>
        <taxon>Tracheophyta</taxon>
        <taxon>Spermatophyta</taxon>
        <taxon>Magnoliopsida</taxon>
        <taxon>Liliopsida</taxon>
        <taxon>Zingiberales</taxon>
        <taxon>Musaceae</taxon>
        <taxon>Ensete</taxon>
    </lineage>
</organism>
<evidence type="ECO:0000313" key="1">
    <source>
        <dbReference type="EMBL" id="RRT53723.1"/>
    </source>
</evidence>
<protein>
    <submittedName>
        <fullName evidence="1">Uncharacterized protein</fullName>
    </submittedName>
</protein>
<comment type="caution">
    <text evidence="1">The sequence shown here is derived from an EMBL/GenBank/DDBJ whole genome shotgun (WGS) entry which is preliminary data.</text>
</comment>
<evidence type="ECO:0000313" key="2">
    <source>
        <dbReference type="Proteomes" id="UP000287651"/>
    </source>
</evidence>
<dbReference type="EMBL" id="AMZH03010987">
    <property type="protein sequence ID" value="RRT53723.1"/>
    <property type="molecule type" value="Genomic_DNA"/>
</dbReference>
<proteinExistence type="predicted"/>
<reference evidence="1 2" key="1">
    <citation type="journal article" date="2014" name="Agronomy (Basel)">
        <title>A Draft Genome Sequence for Ensete ventricosum, the Drought-Tolerant Tree Against Hunger.</title>
        <authorList>
            <person name="Harrison J."/>
            <person name="Moore K.A."/>
            <person name="Paszkiewicz K."/>
            <person name="Jones T."/>
            <person name="Grant M."/>
            <person name="Ambacheew D."/>
            <person name="Muzemil S."/>
            <person name="Studholme D.J."/>
        </authorList>
    </citation>
    <scope>NUCLEOTIDE SEQUENCE [LARGE SCALE GENOMIC DNA]</scope>
</reference>
<accession>A0A426YPS3</accession>
<sequence>MARFSPHAQDHPRWTGRIGEARSRSRAVFGHEASAEVSNELEGFRVGKSPPLLAIVGVFIHVGRRKVVPRSLMRDEAFGRFDGTVPRQALPSSVPRASVDRVCSQQPVAMSGYLTPDQVDDAMPSVVQGCRRGLVIPRRDVAEVTRTLGADMVLKVDVAKLAGQDQYLPYHSLSLSPLLPLGGSAPQSFSKRGSREGFTGADWWPCCRGCSILCWGSFDG</sequence>
<dbReference type="Proteomes" id="UP000287651">
    <property type="component" value="Unassembled WGS sequence"/>
</dbReference>